<evidence type="ECO:0000256" key="6">
    <source>
        <dbReference type="ARBA" id="ARBA00022840"/>
    </source>
</evidence>
<evidence type="ECO:0000256" key="3">
    <source>
        <dbReference type="ARBA" id="ARBA00022475"/>
    </source>
</evidence>
<dbReference type="GO" id="GO:0005886">
    <property type="term" value="C:plasma membrane"/>
    <property type="evidence" value="ECO:0007669"/>
    <property type="project" value="UniProtKB-SubCell"/>
</dbReference>
<evidence type="ECO:0000256" key="2">
    <source>
        <dbReference type="ARBA" id="ARBA00022448"/>
    </source>
</evidence>
<accession>A0A0R1JRS9</accession>
<dbReference type="SUPFAM" id="SSF52540">
    <property type="entry name" value="P-loop containing nucleoside triphosphate hydrolases"/>
    <property type="match status" value="1"/>
</dbReference>
<dbReference type="Proteomes" id="UP000051804">
    <property type="component" value="Unassembled WGS sequence"/>
</dbReference>
<feature type="transmembrane region" description="Helical" evidence="9">
    <location>
        <begin position="151"/>
        <end position="184"/>
    </location>
</feature>
<dbReference type="Pfam" id="PF00664">
    <property type="entry name" value="ABC_membrane"/>
    <property type="match status" value="1"/>
</dbReference>
<dbReference type="GO" id="GO:0015421">
    <property type="term" value="F:ABC-type oligopeptide transporter activity"/>
    <property type="evidence" value="ECO:0007669"/>
    <property type="project" value="TreeGrafter"/>
</dbReference>
<reference evidence="12 13" key="1">
    <citation type="journal article" date="2015" name="Genome Announc.">
        <title>Expanding the biotechnology potential of lactobacilli through comparative genomics of 213 strains and associated genera.</title>
        <authorList>
            <person name="Sun Z."/>
            <person name="Harris H.M."/>
            <person name="McCann A."/>
            <person name="Guo C."/>
            <person name="Argimon S."/>
            <person name="Zhang W."/>
            <person name="Yang X."/>
            <person name="Jeffery I.B."/>
            <person name="Cooney J.C."/>
            <person name="Kagawa T.F."/>
            <person name="Liu W."/>
            <person name="Song Y."/>
            <person name="Salvetti E."/>
            <person name="Wrobel A."/>
            <person name="Rasinkangas P."/>
            <person name="Parkhill J."/>
            <person name="Rea M.C."/>
            <person name="O'Sullivan O."/>
            <person name="Ritari J."/>
            <person name="Douillard F.P."/>
            <person name="Paul Ross R."/>
            <person name="Yang R."/>
            <person name="Briner A.E."/>
            <person name="Felis G.E."/>
            <person name="de Vos W.M."/>
            <person name="Barrangou R."/>
            <person name="Klaenhammer T.R."/>
            <person name="Caufield P.W."/>
            <person name="Cui Y."/>
            <person name="Zhang H."/>
            <person name="O'Toole P.W."/>
        </authorList>
    </citation>
    <scope>NUCLEOTIDE SEQUENCE [LARGE SCALE GENOMIC DNA]</scope>
    <source>
        <strain evidence="12 13">JCM 17158</strain>
    </source>
</reference>
<dbReference type="Gene3D" id="1.20.1560.10">
    <property type="entry name" value="ABC transporter type 1, transmembrane domain"/>
    <property type="match status" value="1"/>
</dbReference>
<dbReference type="InterPro" id="IPR003439">
    <property type="entry name" value="ABC_transporter-like_ATP-bd"/>
</dbReference>
<keyword evidence="7 9" id="KW-1133">Transmembrane helix</keyword>
<keyword evidence="3" id="KW-1003">Cell membrane</keyword>
<evidence type="ECO:0000313" key="13">
    <source>
        <dbReference type="Proteomes" id="UP000051804"/>
    </source>
</evidence>
<keyword evidence="8 9" id="KW-0472">Membrane</keyword>
<dbReference type="InterPro" id="IPR003593">
    <property type="entry name" value="AAA+_ATPase"/>
</dbReference>
<evidence type="ECO:0000259" key="10">
    <source>
        <dbReference type="PROSITE" id="PS50893"/>
    </source>
</evidence>
<dbReference type="InterPro" id="IPR027417">
    <property type="entry name" value="P-loop_NTPase"/>
</dbReference>
<keyword evidence="4 9" id="KW-0812">Transmembrane</keyword>
<gene>
    <name evidence="12" type="ORF">FD02_GL001816</name>
</gene>
<dbReference type="FunFam" id="3.40.50.300:FF:000221">
    <property type="entry name" value="Multidrug ABC transporter ATP-binding protein"/>
    <property type="match status" value="1"/>
</dbReference>
<sequence length="592" mass="65956">MDAVQLWRKLMNPYTWVWQYARKSRGLIIWAVVLILVNAAGIVVVPILSGMIVDQVIDEGHTDRLVPMLLIMIGVTLGRTIVRYIYEVCCEQVGQNALFDIRHDLFAKLQSLDFNFFNTVRTGDIMARLTGDTDAIRHMIAWVSYNVVECILWFFTAVAVMATINVPLMLALVVVTPLIGWLTFKMSNEAHPVFFEIRQSFARLNAMVEENISGNRVVKAFAREPFEIEKFEHLNDDYKQQNMNSAAVSRRYLPPLDFLASFLSVIVLLIGGAFVIGGQMSLGDLVTFNGFLWMLNQPMRMSGWLVNDIQRFSAATVKIRSMLGAKPAIVSTPTVAAKQLQGKVQFDHVSFAYPDAPDTNVLTDINFTVEPGQTLGILGETGAGKSTLMNLITRFYDPTEGHVKLDGIDARDWPVATLRDQITIVMQDLFLFSDTIQDNISYGNHTATPPFIQEMATVADANEFIAAMPEGYDTVVGERGVGLSGGQKQRISLTRALVKDPKILILDDTTSALDMETEAAIQTRLGNITNQKTVFVIASRISSLRHADQIIVLRHGRIVERGTHDQLVAANGYYAETYRRQLGNNADLKGGE</sequence>
<comment type="caution">
    <text evidence="12">The sequence shown here is derived from an EMBL/GenBank/DDBJ whole genome shotgun (WGS) entry which is preliminary data.</text>
</comment>
<dbReference type="GO" id="GO:0005524">
    <property type="term" value="F:ATP binding"/>
    <property type="evidence" value="ECO:0007669"/>
    <property type="project" value="UniProtKB-KW"/>
</dbReference>
<dbReference type="PANTHER" id="PTHR43394:SF1">
    <property type="entry name" value="ATP-BINDING CASSETTE SUB-FAMILY B MEMBER 10, MITOCHONDRIAL"/>
    <property type="match status" value="1"/>
</dbReference>
<feature type="transmembrane region" description="Helical" evidence="9">
    <location>
        <begin position="65"/>
        <end position="86"/>
    </location>
</feature>
<keyword evidence="5" id="KW-0547">Nucleotide-binding</keyword>
<evidence type="ECO:0000256" key="7">
    <source>
        <dbReference type="ARBA" id="ARBA00022989"/>
    </source>
</evidence>
<protein>
    <submittedName>
        <fullName evidence="12">Abc transporter, atp-binding and permease protein</fullName>
    </submittedName>
</protein>
<dbReference type="InterPro" id="IPR039421">
    <property type="entry name" value="Type_1_exporter"/>
</dbReference>
<evidence type="ECO:0000256" key="4">
    <source>
        <dbReference type="ARBA" id="ARBA00022692"/>
    </source>
</evidence>
<name>A0A0R1JRS9_9LACO</name>
<keyword evidence="6 12" id="KW-0067">ATP-binding</keyword>
<dbReference type="PROSITE" id="PS50893">
    <property type="entry name" value="ABC_TRANSPORTER_2"/>
    <property type="match status" value="1"/>
</dbReference>
<dbReference type="EMBL" id="AZDJ01000003">
    <property type="protein sequence ID" value="KRK73982.1"/>
    <property type="molecule type" value="Genomic_DNA"/>
</dbReference>
<comment type="subcellular location">
    <subcellularLocation>
        <location evidence="1">Cell membrane</location>
        <topology evidence="1">Multi-pass membrane protein</topology>
    </subcellularLocation>
</comment>
<feature type="transmembrane region" description="Helical" evidence="9">
    <location>
        <begin position="27"/>
        <end position="53"/>
    </location>
</feature>
<dbReference type="InterPro" id="IPR036640">
    <property type="entry name" value="ABC1_TM_sf"/>
</dbReference>
<feature type="transmembrane region" description="Helical" evidence="9">
    <location>
        <begin position="258"/>
        <end position="277"/>
    </location>
</feature>
<keyword evidence="13" id="KW-1185">Reference proteome</keyword>
<evidence type="ECO:0000313" key="12">
    <source>
        <dbReference type="EMBL" id="KRK73982.1"/>
    </source>
</evidence>
<dbReference type="CDD" id="cd18542">
    <property type="entry name" value="ABC_6TM_YknU_like"/>
    <property type="match status" value="1"/>
</dbReference>
<dbReference type="STRING" id="1291734.FD02_GL001816"/>
<feature type="domain" description="ABC transmembrane type-1" evidence="11">
    <location>
        <begin position="29"/>
        <end position="311"/>
    </location>
</feature>
<dbReference type="PANTHER" id="PTHR43394">
    <property type="entry name" value="ATP-DEPENDENT PERMEASE MDL1, MITOCHONDRIAL"/>
    <property type="match status" value="1"/>
</dbReference>
<dbReference type="InterPro" id="IPR011527">
    <property type="entry name" value="ABC1_TM_dom"/>
</dbReference>
<organism evidence="12 13">
    <name type="scientific">Lacticaseibacillus nasuensis JCM 17158</name>
    <dbReference type="NCBI Taxonomy" id="1291734"/>
    <lineage>
        <taxon>Bacteria</taxon>
        <taxon>Bacillati</taxon>
        <taxon>Bacillota</taxon>
        <taxon>Bacilli</taxon>
        <taxon>Lactobacillales</taxon>
        <taxon>Lactobacillaceae</taxon>
        <taxon>Lacticaseibacillus</taxon>
    </lineage>
</organism>
<feature type="domain" description="ABC transporter" evidence="10">
    <location>
        <begin position="344"/>
        <end position="580"/>
    </location>
</feature>
<dbReference type="Gene3D" id="3.40.50.300">
    <property type="entry name" value="P-loop containing nucleotide triphosphate hydrolases"/>
    <property type="match status" value="1"/>
</dbReference>
<dbReference type="SMART" id="SM00382">
    <property type="entry name" value="AAA"/>
    <property type="match status" value="1"/>
</dbReference>
<evidence type="ECO:0000256" key="5">
    <source>
        <dbReference type="ARBA" id="ARBA00022741"/>
    </source>
</evidence>
<dbReference type="Pfam" id="PF00005">
    <property type="entry name" value="ABC_tran"/>
    <property type="match status" value="1"/>
</dbReference>
<evidence type="ECO:0000256" key="8">
    <source>
        <dbReference type="ARBA" id="ARBA00023136"/>
    </source>
</evidence>
<evidence type="ECO:0000256" key="9">
    <source>
        <dbReference type="SAM" id="Phobius"/>
    </source>
</evidence>
<proteinExistence type="predicted"/>
<evidence type="ECO:0000259" key="11">
    <source>
        <dbReference type="PROSITE" id="PS50929"/>
    </source>
</evidence>
<dbReference type="AlphaFoldDB" id="A0A0R1JRS9"/>
<dbReference type="PROSITE" id="PS50929">
    <property type="entry name" value="ABC_TM1F"/>
    <property type="match status" value="1"/>
</dbReference>
<dbReference type="PATRIC" id="fig|1291734.4.peg.1865"/>
<evidence type="ECO:0000256" key="1">
    <source>
        <dbReference type="ARBA" id="ARBA00004651"/>
    </source>
</evidence>
<dbReference type="SUPFAM" id="SSF90123">
    <property type="entry name" value="ABC transporter transmembrane region"/>
    <property type="match status" value="1"/>
</dbReference>
<keyword evidence="2" id="KW-0813">Transport</keyword>
<dbReference type="GO" id="GO:0016887">
    <property type="term" value="F:ATP hydrolysis activity"/>
    <property type="evidence" value="ECO:0007669"/>
    <property type="project" value="InterPro"/>
</dbReference>